<evidence type="ECO:0008006" key="6">
    <source>
        <dbReference type="Google" id="ProtNLM"/>
    </source>
</evidence>
<dbReference type="GO" id="GO:0061685">
    <property type="term" value="F:diphthine methylesterase activity"/>
    <property type="evidence" value="ECO:0007669"/>
    <property type="project" value="TreeGrafter"/>
</dbReference>
<gene>
    <name evidence="4" type="ORF">K458DRAFT_391616</name>
</gene>
<sequence>MPSVDHLLSLTLDLPPSCIEFWPADEQYAVIGTYNLDTAQDGSQPIRQRRSGSLILLHVGNDEVEIVQTLSTPSAILDIHFGPPNIQSHYFGVATSTGSFSIYRLKDQRDKRTAVEPTKHPKIEHFKTTQFFPEDVLVTAFSWHPKGWSVGMTLSSGQVCLGHIDLDNGIDSTSSTGVVCHDLEAWTIAFSADGSGIYSGGDDSALRYVEVPTNYEYHQDLIAEPEYGLPRRMPWIDKKTHGAGVTAILPISSDAVGNLVLTGSYDDRIRLIQTSTVGRRSVLAESNLGGGVWRLKRLDPPSRNEAPPKESSEVIMLLASCMHAGARILKLRQDEESNWHFEVLAKFEKHKSMNYGSDCQSALNAQGQRTFLTTSFYDRLLCLWRY</sequence>
<comment type="pathway">
    <text evidence="3">Protein modification.</text>
</comment>
<evidence type="ECO:0000313" key="5">
    <source>
        <dbReference type="Proteomes" id="UP000799291"/>
    </source>
</evidence>
<dbReference type="GO" id="GO:0005737">
    <property type="term" value="C:cytoplasm"/>
    <property type="evidence" value="ECO:0007669"/>
    <property type="project" value="TreeGrafter"/>
</dbReference>
<dbReference type="GO" id="GO:0017183">
    <property type="term" value="P:protein histidyl modification to diphthamide"/>
    <property type="evidence" value="ECO:0007669"/>
    <property type="project" value="TreeGrafter"/>
</dbReference>
<accession>A0A6G1IUN0</accession>
<dbReference type="InterPro" id="IPR015943">
    <property type="entry name" value="WD40/YVTN_repeat-like_dom_sf"/>
</dbReference>
<keyword evidence="2" id="KW-0677">Repeat</keyword>
<keyword evidence="1" id="KW-0853">WD repeat</keyword>
<dbReference type="AlphaFoldDB" id="A0A6G1IUN0"/>
<dbReference type="Gene3D" id="2.130.10.10">
    <property type="entry name" value="YVTN repeat-like/Quinoprotein amine dehydrogenase"/>
    <property type="match status" value="1"/>
</dbReference>
<dbReference type="Proteomes" id="UP000799291">
    <property type="component" value="Unassembled WGS sequence"/>
</dbReference>
<proteinExistence type="predicted"/>
<dbReference type="InterPro" id="IPR052415">
    <property type="entry name" value="Diphthine_MTase"/>
</dbReference>
<dbReference type="InterPro" id="IPR036322">
    <property type="entry name" value="WD40_repeat_dom_sf"/>
</dbReference>
<dbReference type="SUPFAM" id="SSF50978">
    <property type="entry name" value="WD40 repeat-like"/>
    <property type="match status" value="1"/>
</dbReference>
<dbReference type="OrthoDB" id="1930760at2759"/>
<organism evidence="4 5">
    <name type="scientific">Lentithecium fluviatile CBS 122367</name>
    <dbReference type="NCBI Taxonomy" id="1168545"/>
    <lineage>
        <taxon>Eukaryota</taxon>
        <taxon>Fungi</taxon>
        <taxon>Dikarya</taxon>
        <taxon>Ascomycota</taxon>
        <taxon>Pezizomycotina</taxon>
        <taxon>Dothideomycetes</taxon>
        <taxon>Pleosporomycetidae</taxon>
        <taxon>Pleosporales</taxon>
        <taxon>Massarineae</taxon>
        <taxon>Lentitheciaceae</taxon>
        <taxon>Lentithecium</taxon>
    </lineage>
</organism>
<protein>
    <recommendedName>
        <fullName evidence="6">WD40 repeat-like protein</fullName>
    </recommendedName>
</protein>
<dbReference type="PANTHER" id="PTHR46042">
    <property type="entry name" value="DIPHTHINE METHYLTRANSFERASE"/>
    <property type="match status" value="1"/>
</dbReference>
<evidence type="ECO:0000256" key="2">
    <source>
        <dbReference type="ARBA" id="ARBA00022737"/>
    </source>
</evidence>
<keyword evidence="5" id="KW-1185">Reference proteome</keyword>
<evidence type="ECO:0000313" key="4">
    <source>
        <dbReference type="EMBL" id="KAF2681663.1"/>
    </source>
</evidence>
<reference evidence="4" key="1">
    <citation type="journal article" date="2020" name="Stud. Mycol.">
        <title>101 Dothideomycetes genomes: a test case for predicting lifestyles and emergence of pathogens.</title>
        <authorList>
            <person name="Haridas S."/>
            <person name="Albert R."/>
            <person name="Binder M."/>
            <person name="Bloem J."/>
            <person name="Labutti K."/>
            <person name="Salamov A."/>
            <person name="Andreopoulos B."/>
            <person name="Baker S."/>
            <person name="Barry K."/>
            <person name="Bills G."/>
            <person name="Bluhm B."/>
            <person name="Cannon C."/>
            <person name="Castanera R."/>
            <person name="Culley D."/>
            <person name="Daum C."/>
            <person name="Ezra D."/>
            <person name="Gonzalez J."/>
            <person name="Henrissat B."/>
            <person name="Kuo A."/>
            <person name="Liang C."/>
            <person name="Lipzen A."/>
            <person name="Lutzoni F."/>
            <person name="Magnuson J."/>
            <person name="Mondo S."/>
            <person name="Nolan M."/>
            <person name="Ohm R."/>
            <person name="Pangilinan J."/>
            <person name="Park H.-J."/>
            <person name="Ramirez L."/>
            <person name="Alfaro M."/>
            <person name="Sun H."/>
            <person name="Tritt A."/>
            <person name="Yoshinaga Y."/>
            <person name="Zwiers L.-H."/>
            <person name="Turgeon B."/>
            <person name="Goodwin S."/>
            <person name="Spatafora J."/>
            <person name="Crous P."/>
            <person name="Grigoriev I."/>
        </authorList>
    </citation>
    <scope>NUCLEOTIDE SEQUENCE</scope>
    <source>
        <strain evidence="4">CBS 122367</strain>
    </source>
</reference>
<evidence type="ECO:0000256" key="1">
    <source>
        <dbReference type="ARBA" id="ARBA00022574"/>
    </source>
</evidence>
<evidence type="ECO:0000256" key="3">
    <source>
        <dbReference type="ARBA" id="ARBA00043952"/>
    </source>
</evidence>
<dbReference type="EMBL" id="MU005590">
    <property type="protein sequence ID" value="KAF2681663.1"/>
    <property type="molecule type" value="Genomic_DNA"/>
</dbReference>
<name>A0A6G1IUN0_9PLEO</name>
<dbReference type="PANTHER" id="PTHR46042:SF1">
    <property type="entry name" value="DIPHTHINE METHYLTRANSFERASE"/>
    <property type="match status" value="1"/>
</dbReference>